<dbReference type="OrthoDB" id="2148490at2759"/>
<sequence length="405" mass="44707">MVLLARSAGRLFAVRPLISRKPHGARHFSYPAVYAECSNFANSAALVPAAFLETLHATGLPWFAVLPLSAVLVRSFFIYPVFQKPLREKLVDRAQIQPLVDAHMSILRRKIRSEGLPQAVGKLQMVLSSFTVRARLQSILFNRGWWGGHRIMMFASTIWVSDALRRLMGAKEGLLKFILGPFDWTVSWLFPKTAPEPTSGEALERPAAASEPNAMLEPSAAEPIQPTQEFAPDLLSSTSTTQEAVANLSVEQAASVAANHANTPWFDPTLMTEGFFWCPDLTTSDPTFILPIMFSSTFIASIYFAPRIAGAATSTGRENTSNPTNAQRIGLTIATLSFIPALQMPAGLLLYFISNMVVNNVQSRWLAYTKPIHPAPTACKRPVRTQRSREMAEDLLPSSKQPVRR</sequence>
<dbReference type="EMBL" id="KL584982">
    <property type="protein sequence ID" value="KEQ84413.1"/>
    <property type="molecule type" value="Genomic_DNA"/>
</dbReference>
<evidence type="ECO:0000313" key="9">
    <source>
        <dbReference type="Proteomes" id="UP000030706"/>
    </source>
</evidence>
<feature type="transmembrane region" description="Helical" evidence="7">
    <location>
        <begin position="329"/>
        <end position="353"/>
    </location>
</feature>
<dbReference type="InterPro" id="IPR001708">
    <property type="entry name" value="YidC/ALB3/OXA1/COX18"/>
</dbReference>
<protein>
    <submittedName>
        <fullName evidence="8">Uncharacterized protein</fullName>
    </submittedName>
</protein>
<dbReference type="Proteomes" id="UP000030706">
    <property type="component" value="Unassembled WGS sequence"/>
</dbReference>
<dbReference type="GeneID" id="40750088"/>
<comment type="similarity">
    <text evidence="2">Belongs to the OXA1/ALB3/YidC family.</text>
</comment>
<dbReference type="GO" id="GO:0032977">
    <property type="term" value="F:membrane insertase activity"/>
    <property type="evidence" value="ECO:0007669"/>
    <property type="project" value="InterPro"/>
</dbReference>
<dbReference type="STRING" id="1043002.A0A074XG57"/>
<name>A0A074XG57_AURPU</name>
<evidence type="ECO:0000256" key="3">
    <source>
        <dbReference type="ARBA" id="ARBA00022692"/>
    </source>
</evidence>
<dbReference type="GO" id="GO:0005743">
    <property type="term" value="C:mitochondrial inner membrane"/>
    <property type="evidence" value="ECO:0007669"/>
    <property type="project" value="TreeGrafter"/>
</dbReference>
<feature type="transmembrane region" description="Helical" evidence="7">
    <location>
        <begin position="288"/>
        <end position="309"/>
    </location>
</feature>
<evidence type="ECO:0000256" key="6">
    <source>
        <dbReference type="SAM" id="MobiDB-lite"/>
    </source>
</evidence>
<gene>
    <name evidence="8" type="ORF">M438DRAFT_365320</name>
</gene>
<reference evidence="8 9" key="1">
    <citation type="journal article" date="2014" name="BMC Genomics">
        <title>Genome sequencing of four Aureobasidium pullulans varieties: biotechnological potential, stress tolerance, and description of new species.</title>
        <authorList>
            <person name="Gostin Ar C."/>
            <person name="Ohm R.A."/>
            <person name="Kogej T."/>
            <person name="Sonjak S."/>
            <person name="Turk M."/>
            <person name="Zajc J."/>
            <person name="Zalar P."/>
            <person name="Grube M."/>
            <person name="Sun H."/>
            <person name="Han J."/>
            <person name="Sharma A."/>
            <person name="Chiniquy J."/>
            <person name="Ngan C.Y."/>
            <person name="Lipzen A."/>
            <person name="Barry K."/>
            <person name="Grigoriev I.V."/>
            <person name="Gunde-Cimerman N."/>
        </authorList>
    </citation>
    <scope>NUCLEOTIDE SEQUENCE [LARGE SCALE GENOMIC DNA]</scope>
    <source>
        <strain evidence="8 9">EXF-150</strain>
    </source>
</reference>
<feature type="transmembrane region" description="Helical" evidence="7">
    <location>
        <begin position="60"/>
        <end position="82"/>
    </location>
</feature>
<dbReference type="GO" id="GO:0032979">
    <property type="term" value="P:protein insertion into mitochondrial inner membrane from matrix"/>
    <property type="evidence" value="ECO:0007669"/>
    <property type="project" value="TreeGrafter"/>
</dbReference>
<evidence type="ECO:0000256" key="2">
    <source>
        <dbReference type="ARBA" id="ARBA00009877"/>
    </source>
</evidence>
<comment type="subcellular location">
    <subcellularLocation>
        <location evidence="1">Membrane</location>
        <topology evidence="1">Multi-pass membrane protein</topology>
    </subcellularLocation>
</comment>
<evidence type="ECO:0000256" key="5">
    <source>
        <dbReference type="ARBA" id="ARBA00023136"/>
    </source>
</evidence>
<dbReference type="PANTHER" id="PTHR12428:SF65">
    <property type="entry name" value="CYTOCHROME C OXIDASE ASSEMBLY PROTEIN COX18, MITOCHONDRIAL"/>
    <property type="match status" value="1"/>
</dbReference>
<keyword evidence="5 7" id="KW-0472">Membrane</keyword>
<proteinExistence type="inferred from homology"/>
<evidence type="ECO:0000313" key="8">
    <source>
        <dbReference type="EMBL" id="KEQ84413.1"/>
    </source>
</evidence>
<keyword evidence="9" id="KW-1185">Reference proteome</keyword>
<dbReference type="PANTHER" id="PTHR12428">
    <property type="entry name" value="OXA1"/>
    <property type="match status" value="1"/>
</dbReference>
<dbReference type="RefSeq" id="XP_029760600.1">
    <property type="nucleotide sequence ID" value="XM_029907782.1"/>
</dbReference>
<keyword evidence="3 7" id="KW-0812">Transmembrane</keyword>
<feature type="region of interest" description="Disordered" evidence="6">
    <location>
        <begin position="377"/>
        <end position="405"/>
    </location>
</feature>
<dbReference type="HOGENOM" id="CLU_029282_1_2_1"/>
<evidence type="ECO:0000256" key="7">
    <source>
        <dbReference type="SAM" id="Phobius"/>
    </source>
</evidence>
<accession>A0A074XG57</accession>
<evidence type="ECO:0000256" key="4">
    <source>
        <dbReference type="ARBA" id="ARBA00022989"/>
    </source>
</evidence>
<keyword evidence="4 7" id="KW-1133">Transmembrane helix</keyword>
<evidence type="ECO:0000256" key="1">
    <source>
        <dbReference type="ARBA" id="ARBA00004141"/>
    </source>
</evidence>
<dbReference type="AlphaFoldDB" id="A0A074XG57"/>
<organism evidence="8 9">
    <name type="scientific">Aureobasidium pullulans EXF-150</name>
    <dbReference type="NCBI Taxonomy" id="1043002"/>
    <lineage>
        <taxon>Eukaryota</taxon>
        <taxon>Fungi</taxon>
        <taxon>Dikarya</taxon>
        <taxon>Ascomycota</taxon>
        <taxon>Pezizomycotina</taxon>
        <taxon>Dothideomycetes</taxon>
        <taxon>Dothideomycetidae</taxon>
        <taxon>Dothideales</taxon>
        <taxon>Saccotheciaceae</taxon>
        <taxon>Aureobasidium</taxon>
    </lineage>
</organism>
<dbReference type="GO" id="GO:0033617">
    <property type="term" value="P:mitochondrial respiratory chain complex IV assembly"/>
    <property type="evidence" value="ECO:0007669"/>
    <property type="project" value="TreeGrafter"/>
</dbReference>